<reference evidence="2 3" key="1">
    <citation type="submission" date="2013-02" db="EMBL/GenBank/DDBJ databases">
        <title>Genome sequence of Candida maltosa Xu316, a potential industrial strain for xylitol and ethanol production.</title>
        <authorList>
            <person name="Yu J."/>
            <person name="Wang Q."/>
            <person name="Geng X."/>
            <person name="Bao W."/>
            <person name="He P."/>
            <person name="Cai J."/>
        </authorList>
    </citation>
    <scope>NUCLEOTIDE SEQUENCE [LARGE SCALE GENOMIC DNA]</scope>
    <source>
        <strain evidence="3">Xu316</strain>
    </source>
</reference>
<dbReference type="OMA" id="HENDERI"/>
<sequence length="555" mass="63998">MVISYLVSKVPFSNHIPIVRRFSSPQQAPSTPTSSDTEDDEYEEGEEIKPIVVESPKDKVHARLINNRGTNIASPINDGNIFDSPTRLNHLPTVDHSSTMSVSQRLARRKSKGKMQSDTSSSSSLKFKGPSLDPPCYEVDEVKEKDEDEEEAKNIRIKQYLHDQNNKFDQLITKNIDVVLHPELNQTPNERLVQMVIDNRRAIAGTLYSMGKAQISSRLPYIPFLNPKNKDTTTTKTTDTKEETEESESTESTPTLLGSPFTDYCQQIVEYEGNQPYIEEPDSPQKETERSRMIAEEQAHFDQLMTHLDDEIKVDIFIDTLDDKTKLMLYESLKHDLKDYRQQQENSLRDIYHASPLDKIQIFIIISVKLFITGIKLFVPITKYLIHKFQNNQLFIFNMKNVEKFIDLVLRFMNYLDSKLNNNEEVIDKIYQHDYVKTEENLEQLYQDLTSYTTDLFKPSNIKNLLISKDDHIKGNVYDYVVGNITRKDKSTYVEDPKNAKFYSNKSPIQERERYSATEFAISSSESSITSNRSSQSSLQNPSVLKAAEKFVNEM</sequence>
<evidence type="ECO:0000313" key="2">
    <source>
        <dbReference type="EMBL" id="EMG46083.1"/>
    </source>
</evidence>
<protein>
    <submittedName>
        <fullName evidence="2">Uncharacterized protein</fullName>
    </submittedName>
</protein>
<feature type="region of interest" description="Disordered" evidence="1">
    <location>
        <begin position="23"/>
        <end position="47"/>
    </location>
</feature>
<feature type="compositionally biased region" description="Polar residues" evidence="1">
    <location>
        <begin position="95"/>
        <end position="104"/>
    </location>
</feature>
<name>M3J2L2_CANMX</name>
<feature type="compositionally biased region" description="Low complexity" evidence="1">
    <location>
        <begin position="114"/>
        <end position="131"/>
    </location>
</feature>
<dbReference type="AlphaFoldDB" id="M3J2L2"/>
<evidence type="ECO:0000313" key="3">
    <source>
        <dbReference type="Proteomes" id="UP000011777"/>
    </source>
</evidence>
<dbReference type="HOGENOM" id="CLU_023421_0_0_1"/>
<feature type="region of interest" description="Disordered" evidence="1">
    <location>
        <begin position="226"/>
        <end position="257"/>
    </location>
</feature>
<dbReference type="Proteomes" id="UP000011777">
    <property type="component" value="Unassembled WGS sequence"/>
</dbReference>
<keyword evidence="3" id="KW-1185">Reference proteome</keyword>
<comment type="caution">
    <text evidence="2">The sequence shown here is derived from an EMBL/GenBank/DDBJ whole genome shotgun (WGS) entry which is preliminary data.</text>
</comment>
<dbReference type="eggNOG" id="ENOG502REVP">
    <property type="taxonomic scope" value="Eukaryota"/>
</dbReference>
<organism evidence="2 3">
    <name type="scientific">Candida maltosa (strain Xu316)</name>
    <name type="common">Yeast</name>
    <dbReference type="NCBI Taxonomy" id="1245528"/>
    <lineage>
        <taxon>Eukaryota</taxon>
        <taxon>Fungi</taxon>
        <taxon>Dikarya</taxon>
        <taxon>Ascomycota</taxon>
        <taxon>Saccharomycotina</taxon>
        <taxon>Pichiomycetes</taxon>
        <taxon>Debaryomycetaceae</taxon>
        <taxon>Candida/Lodderomyces clade</taxon>
        <taxon>Candida</taxon>
    </lineage>
</organism>
<dbReference type="OrthoDB" id="4020218at2759"/>
<dbReference type="EMBL" id="AOGT01002158">
    <property type="protein sequence ID" value="EMG46083.1"/>
    <property type="molecule type" value="Genomic_DNA"/>
</dbReference>
<proteinExistence type="predicted"/>
<gene>
    <name evidence="2" type="ORF">G210_3686</name>
</gene>
<accession>M3J2L2</accession>
<evidence type="ECO:0000256" key="1">
    <source>
        <dbReference type="SAM" id="MobiDB-lite"/>
    </source>
</evidence>
<feature type="compositionally biased region" description="Basic and acidic residues" evidence="1">
    <location>
        <begin position="228"/>
        <end position="241"/>
    </location>
</feature>
<feature type="compositionally biased region" description="Low complexity" evidence="1">
    <location>
        <begin position="23"/>
        <end position="35"/>
    </location>
</feature>
<feature type="region of interest" description="Disordered" evidence="1">
    <location>
        <begin position="92"/>
        <end position="136"/>
    </location>
</feature>
<feature type="compositionally biased region" description="Acidic residues" evidence="1">
    <location>
        <begin position="36"/>
        <end position="46"/>
    </location>
</feature>